<organism evidence="7 8">
    <name type="scientific">Acanthosepion pharaonis</name>
    <name type="common">Pharaoh cuttlefish</name>
    <name type="synonym">Sepia pharaonis</name>
    <dbReference type="NCBI Taxonomy" id="158019"/>
    <lineage>
        <taxon>Eukaryota</taxon>
        <taxon>Metazoa</taxon>
        <taxon>Spiralia</taxon>
        <taxon>Lophotrochozoa</taxon>
        <taxon>Mollusca</taxon>
        <taxon>Cephalopoda</taxon>
        <taxon>Coleoidea</taxon>
        <taxon>Decapodiformes</taxon>
        <taxon>Sepiida</taxon>
        <taxon>Sepiina</taxon>
        <taxon>Sepiidae</taxon>
        <taxon>Acanthosepion</taxon>
    </lineage>
</organism>
<dbReference type="InterPro" id="IPR000884">
    <property type="entry name" value="TSP1_rpt"/>
</dbReference>
<dbReference type="AlphaFoldDB" id="A0A812ALD3"/>
<dbReference type="GO" id="GO:0006508">
    <property type="term" value="P:proteolysis"/>
    <property type="evidence" value="ECO:0007669"/>
    <property type="project" value="TreeGrafter"/>
</dbReference>
<dbReference type="Pfam" id="PF08686">
    <property type="entry name" value="PLAC"/>
    <property type="match status" value="1"/>
</dbReference>
<dbReference type="GO" id="GO:0030198">
    <property type="term" value="P:extracellular matrix organization"/>
    <property type="evidence" value="ECO:0007669"/>
    <property type="project" value="TreeGrafter"/>
</dbReference>
<dbReference type="GO" id="GO:0005576">
    <property type="term" value="C:extracellular region"/>
    <property type="evidence" value="ECO:0007669"/>
    <property type="project" value="UniProtKB-SubCell"/>
</dbReference>
<dbReference type="EMBL" id="CAHIKZ030000015">
    <property type="protein sequence ID" value="CAE1140666.1"/>
    <property type="molecule type" value="Genomic_DNA"/>
</dbReference>
<keyword evidence="8" id="KW-1185">Reference proteome</keyword>
<comment type="caution">
    <text evidence="7">The sequence shown here is derived from an EMBL/GenBank/DDBJ whole genome shotgun (WGS) entry which is preliminary data.</text>
</comment>
<proteinExistence type="predicted"/>
<dbReference type="OrthoDB" id="10062690at2759"/>
<comment type="subcellular location">
    <subcellularLocation>
        <location evidence="1">Secreted</location>
    </subcellularLocation>
</comment>
<evidence type="ECO:0000313" key="8">
    <source>
        <dbReference type="Proteomes" id="UP000597762"/>
    </source>
</evidence>
<dbReference type="SMART" id="SM00209">
    <property type="entry name" value="TSP1"/>
    <property type="match status" value="6"/>
</dbReference>
<dbReference type="SUPFAM" id="SSF82895">
    <property type="entry name" value="TSP-1 type 1 repeat"/>
    <property type="match status" value="6"/>
</dbReference>
<dbReference type="PROSITE" id="PS50092">
    <property type="entry name" value="TSP1"/>
    <property type="match status" value="6"/>
</dbReference>
<feature type="compositionally biased region" description="Basic residues" evidence="5">
    <location>
        <begin position="126"/>
        <end position="136"/>
    </location>
</feature>
<feature type="compositionally biased region" description="Polar residues" evidence="5">
    <location>
        <begin position="156"/>
        <end position="167"/>
    </location>
</feature>
<gene>
    <name evidence="7" type="ORF">SPHA_650</name>
</gene>
<dbReference type="Pfam" id="PF05986">
    <property type="entry name" value="ADAMTS_spacer1"/>
    <property type="match status" value="1"/>
</dbReference>
<feature type="region of interest" description="Disordered" evidence="5">
    <location>
        <begin position="88"/>
        <end position="136"/>
    </location>
</feature>
<keyword evidence="2" id="KW-0964">Secreted</keyword>
<dbReference type="FunFam" id="2.20.100.10:FF:000005">
    <property type="entry name" value="ADAM metallopeptidase with thrombospondin type 1 motif 9"/>
    <property type="match status" value="2"/>
</dbReference>
<evidence type="ECO:0000256" key="1">
    <source>
        <dbReference type="ARBA" id="ARBA00004613"/>
    </source>
</evidence>
<dbReference type="InterPro" id="IPR036383">
    <property type="entry name" value="TSP1_rpt_sf"/>
</dbReference>
<dbReference type="Proteomes" id="UP000597762">
    <property type="component" value="Unassembled WGS sequence"/>
</dbReference>
<reference evidence="7" key="1">
    <citation type="submission" date="2021-01" db="EMBL/GenBank/DDBJ databases">
        <authorList>
            <person name="Li R."/>
            <person name="Bekaert M."/>
        </authorList>
    </citation>
    <scope>NUCLEOTIDE SEQUENCE</scope>
    <source>
        <strain evidence="7">Farmed</strain>
    </source>
</reference>
<dbReference type="GO" id="GO:0031012">
    <property type="term" value="C:extracellular matrix"/>
    <property type="evidence" value="ECO:0007669"/>
    <property type="project" value="TreeGrafter"/>
</dbReference>
<feature type="region of interest" description="Disordered" evidence="5">
    <location>
        <begin position="149"/>
        <end position="168"/>
    </location>
</feature>
<dbReference type="InterPro" id="IPR010294">
    <property type="entry name" value="ADAMTS_spacer1"/>
</dbReference>
<evidence type="ECO:0000256" key="5">
    <source>
        <dbReference type="SAM" id="MobiDB-lite"/>
    </source>
</evidence>
<keyword evidence="3" id="KW-0732">Signal</keyword>
<accession>A0A812ALD3</accession>
<evidence type="ECO:0000256" key="3">
    <source>
        <dbReference type="ARBA" id="ARBA00022729"/>
    </source>
</evidence>
<protein>
    <submittedName>
        <fullName evidence="7">THSD4</fullName>
    </submittedName>
</protein>
<feature type="domain" description="PLAC" evidence="6">
    <location>
        <begin position="668"/>
        <end position="707"/>
    </location>
</feature>
<evidence type="ECO:0000256" key="2">
    <source>
        <dbReference type="ARBA" id="ARBA00022525"/>
    </source>
</evidence>
<evidence type="ECO:0000313" key="7">
    <source>
        <dbReference type="EMBL" id="CAE1140666.1"/>
    </source>
</evidence>
<evidence type="ECO:0000256" key="4">
    <source>
        <dbReference type="ARBA" id="ARBA00022737"/>
    </source>
</evidence>
<sequence>MNPVRTSLSPVQTKNGVYILREKVEKGRHHRYSGAGTIFYYSRAKGRSCPGECLFANGPLKEDIIIKILYDRYSPGITYQFYIPRQSFNNTRNDSRSDPATNFSGSSKLEDRPQNQQSHRQPVVARRPHANTFRRRHRNFHYRRGQKFRYHPNRPNFRSTPEFSSSHPGRYVGQHFRRLPHKKSHATPQQIQQQHTFNTRRQGAARPNIIPSRTFRSRKPYPPIISSRKINPQFHSAAGNERHPPVFYPGRNPVHNPVSQPTRFAGAASGLSIRRRPVHLENTDTARSSYSYITNQAQPLEIPSEERFESYEWKIAGFTDCSRTCGGGFQQTKIVCVKIRSQVTVTAENCNHTQVPAQQEVSCNADPCPPSWETGNWSACSITCGPGTQKRTIECTQTISRGTKLKVSAERCGEANRPAIIQQCHNDPCAKWLVKNWSKCKPECGPGSIRKRIVKCVSGHLNTSIPARYCPKPRPQRIERCAPDHCPPRWFLSDWSGQCSKSCGEGITTRQIVCATENGNTLPPERCDNNNKPEIRKTCENAYPCGGAWFVGKWSQCSAECGQGQRTRDVACMKKFASNLLHVVSDENCQGEEKPLTQEECTVSTCGAEWFTTEWNTCSVTCGNGVQTREIKCLDKELKPSESCGESTKPNKSRNCQNISCKNMTSIVDDSCFDRYETHNCRLAMRARLCKHALYMELCCATCSSGEEEHL</sequence>
<dbReference type="Pfam" id="PF19030">
    <property type="entry name" value="TSP1_ADAMTS"/>
    <property type="match status" value="6"/>
</dbReference>
<keyword evidence="4" id="KW-0677">Repeat</keyword>
<feature type="compositionally biased region" description="Polar residues" evidence="5">
    <location>
        <begin position="88"/>
        <end position="107"/>
    </location>
</feature>
<name>A0A812ALD3_ACAPH</name>
<dbReference type="GO" id="GO:0004222">
    <property type="term" value="F:metalloendopeptidase activity"/>
    <property type="evidence" value="ECO:0007669"/>
    <property type="project" value="TreeGrafter"/>
</dbReference>
<dbReference type="PANTHER" id="PTHR13723">
    <property type="entry name" value="ADAMTS A DISINTEGRIN AND METALLOPROTEASE WITH THROMBOSPONDIN MOTIFS PROTEASE"/>
    <property type="match status" value="1"/>
</dbReference>
<dbReference type="Gene3D" id="2.20.100.10">
    <property type="entry name" value="Thrombospondin type-1 (TSP1) repeat"/>
    <property type="match status" value="6"/>
</dbReference>
<evidence type="ECO:0000259" key="6">
    <source>
        <dbReference type="PROSITE" id="PS50900"/>
    </source>
</evidence>
<dbReference type="PROSITE" id="PS50900">
    <property type="entry name" value="PLAC"/>
    <property type="match status" value="1"/>
</dbReference>
<dbReference type="PANTHER" id="PTHR13723:SF281">
    <property type="entry name" value="PAPILIN"/>
    <property type="match status" value="1"/>
</dbReference>
<dbReference type="InterPro" id="IPR010909">
    <property type="entry name" value="PLAC"/>
</dbReference>
<dbReference type="InterPro" id="IPR050439">
    <property type="entry name" value="ADAMTS_ADAMTS-like"/>
</dbReference>